<dbReference type="AlphaFoldDB" id="A0A918FAQ4"/>
<dbReference type="SMART" id="SM00530">
    <property type="entry name" value="HTH_XRE"/>
    <property type="match status" value="1"/>
</dbReference>
<dbReference type="InterPro" id="IPR010982">
    <property type="entry name" value="Lambda_DNA-bd_dom_sf"/>
</dbReference>
<dbReference type="GO" id="GO:0003677">
    <property type="term" value="F:DNA binding"/>
    <property type="evidence" value="ECO:0007669"/>
    <property type="project" value="InterPro"/>
</dbReference>
<dbReference type="SUPFAM" id="SSF47413">
    <property type="entry name" value="lambda repressor-like DNA-binding domains"/>
    <property type="match status" value="1"/>
</dbReference>
<keyword evidence="3" id="KW-1185">Reference proteome</keyword>
<proteinExistence type="predicted"/>
<gene>
    <name evidence="2" type="ORF">GCM10008957_41170</name>
</gene>
<dbReference type="Gene3D" id="1.10.260.40">
    <property type="entry name" value="lambda repressor-like DNA-binding domains"/>
    <property type="match status" value="1"/>
</dbReference>
<dbReference type="InterPro" id="IPR001387">
    <property type="entry name" value="Cro/C1-type_HTH"/>
</dbReference>
<organism evidence="2 3">
    <name type="scientific">Deinococcus ruber</name>
    <dbReference type="NCBI Taxonomy" id="1848197"/>
    <lineage>
        <taxon>Bacteria</taxon>
        <taxon>Thermotogati</taxon>
        <taxon>Deinococcota</taxon>
        <taxon>Deinococci</taxon>
        <taxon>Deinococcales</taxon>
        <taxon>Deinococcaceae</taxon>
        <taxon>Deinococcus</taxon>
    </lineage>
</organism>
<protein>
    <submittedName>
        <fullName evidence="2">Helix-turn-helix domain-containing protein</fullName>
    </submittedName>
</protein>
<reference evidence="2" key="1">
    <citation type="journal article" date="2014" name="Int. J. Syst. Evol. Microbiol.">
        <title>Complete genome sequence of Corynebacterium casei LMG S-19264T (=DSM 44701T), isolated from a smear-ripened cheese.</title>
        <authorList>
            <consortium name="US DOE Joint Genome Institute (JGI-PGF)"/>
            <person name="Walter F."/>
            <person name="Albersmeier A."/>
            <person name="Kalinowski J."/>
            <person name="Ruckert C."/>
        </authorList>
    </citation>
    <scope>NUCLEOTIDE SEQUENCE</scope>
    <source>
        <strain evidence="2">JCM 31311</strain>
    </source>
</reference>
<dbReference type="EMBL" id="BMQL01000035">
    <property type="protein sequence ID" value="GGR25311.1"/>
    <property type="molecule type" value="Genomic_DNA"/>
</dbReference>
<feature type="domain" description="HTH cro/C1-type" evidence="1">
    <location>
        <begin position="13"/>
        <end position="70"/>
    </location>
</feature>
<evidence type="ECO:0000313" key="2">
    <source>
        <dbReference type="EMBL" id="GGR25311.1"/>
    </source>
</evidence>
<name>A0A918FAQ4_9DEIO</name>
<reference evidence="2" key="2">
    <citation type="submission" date="2020-09" db="EMBL/GenBank/DDBJ databases">
        <authorList>
            <person name="Sun Q."/>
            <person name="Ohkuma M."/>
        </authorList>
    </citation>
    <scope>NUCLEOTIDE SEQUENCE</scope>
    <source>
        <strain evidence="2">JCM 31311</strain>
    </source>
</reference>
<dbReference type="RefSeq" id="WP_189092381.1">
    <property type="nucleotide sequence ID" value="NZ_BMQL01000035.1"/>
</dbReference>
<dbReference type="CDD" id="cd00093">
    <property type="entry name" value="HTH_XRE"/>
    <property type="match status" value="1"/>
</dbReference>
<dbReference type="PROSITE" id="PS50943">
    <property type="entry name" value="HTH_CROC1"/>
    <property type="match status" value="1"/>
</dbReference>
<comment type="caution">
    <text evidence="2">The sequence shown here is derived from an EMBL/GenBank/DDBJ whole genome shotgun (WGS) entry which is preliminary data.</text>
</comment>
<sequence>MTASPFDRLARAVRERRRLLGIGLPELARDMGVSEALLSALERGEYDPRSLHMLAQRALSHRLDLTLDVFLL</sequence>
<dbReference type="Proteomes" id="UP000603865">
    <property type="component" value="Unassembled WGS sequence"/>
</dbReference>
<accession>A0A918FAQ4</accession>
<evidence type="ECO:0000313" key="3">
    <source>
        <dbReference type="Proteomes" id="UP000603865"/>
    </source>
</evidence>
<evidence type="ECO:0000259" key="1">
    <source>
        <dbReference type="PROSITE" id="PS50943"/>
    </source>
</evidence>